<keyword evidence="3 13" id="KW-0031">Aminopeptidase</keyword>
<evidence type="ECO:0000256" key="2">
    <source>
        <dbReference type="ARBA" id="ARBA00009692"/>
    </source>
</evidence>
<dbReference type="GO" id="GO:0006508">
    <property type="term" value="P:proteolysis"/>
    <property type="evidence" value="ECO:0007669"/>
    <property type="project" value="UniProtKB-UniRule"/>
</dbReference>
<dbReference type="PROSITE" id="PS00758">
    <property type="entry name" value="ARGE_DAPE_CPG2_1"/>
    <property type="match status" value="1"/>
</dbReference>
<keyword evidence="8" id="KW-0482">Metalloprotease</keyword>
<feature type="active site" evidence="10">
    <location>
        <position position="88"/>
    </location>
</feature>
<name>A0A927UDU2_9FIRM</name>
<keyword evidence="4" id="KW-0645">Protease</keyword>
<evidence type="ECO:0000256" key="11">
    <source>
        <dbReference type="PIRSR" id="PIRSR037215-2"/>
    </source>
</evidence>
<evidence type="ECO:0000259" key="12">
    <source>
        <dbReference type="Pfam" id="PF07687"/>
    </source>
</evidence>
<evidence type="ECO:0000256" key="7">
    <source>
        <dbReference type="ARBA" id="ARBA00022833"/>
    </source>
</evidence>
<dbReference type="Pfam" id="PF01546">
    <property type="entry name" value="Peptidase_M20"/>
    <property type="match status" value="1"/>
</dbReference>
<evidence type="ECO:0000256" key="3">
    <source>
        <dbReference type="ARBA" id="ARBA00022438"/>
    </source>
</evidence>
<dbReference type="Gene3D" id="3.40.630.10">
    <property type="entry name" value="Zn peptidases"/>
    <property type="match status" value="1"/>
</dbReference>
<evidence type="ECO:0000256" key="9">
    <source>
        <dbReference type="NCBIfam" id="TIGR01882"/>
    </source>
</evidence>
<keyword evidence="5 11" id="KW-0479">Metal-binding</keyword>
<evidence type="ECO:0000256" key="4">
    <source>
        <dbReference type="ARBA" id="ARBA00022670"/>
    </source>
</evidence>
<feature type="active site" description="Proton acceptor" evidence="10">
    <location>
        <position position="183"/>
    </location>
</feature>
<evidence type="ECO:0000313" key="14">
    <source>
        <dbReference type="Proteomes" id="UP000766246"/>
    </source>
</evidence>
<dbReference type="InterPro" id="IPR011650">
    <property type="entry name" value="Peptidase_M20_dimer"/>
</dbReference>
<evidence type="ECO:0000256" key="5">
    <source>
        <dbReference type="ARBA" id="ARBA00022723"/>
    </source>
</evidence>
<comment type="catalytic activity">
    <reaction evidence="1">
        <text>Release of the N-terminal residue from a tripeptide.</text>
        <dbReference type="EC" id="3.4.11.4"/>
    </reaction>
</comment>
<dbReference type="GO" id="GO:0045148">
    <property type="term" value="F:tripeptide aminopeptidase activity"/>
    <property type="evidence" value="ECO:0007669"/>
    <property type="project" value="UniProtKB-UniRule"/>
</dbReference>
<feature type="domain" description="Peptidase M20 dimerisation" evidence="12">
    <location>
        <begin position="218"/>
        <end position="315"/>
    </location>
</feature>
<dbReference type="EMBL" id="SVER01000037">
    <property type="protein sequence ID" value="MBE5920545.1"/>
    <property type="molecule type" value="Genomic_DNA"/>
</dbReference>
<reference evidence="13" key="1">
    <citation type="submission" date="2019-04" db="EMBL/GenBank/DDBJ databases">
        <title>Evolution of Biomass-Degrading Anaerobic Consortia Revealed by Metagenomics.</title>
        <authorList>
            <person name="Peng X."/>
        </authorList>
    </citation>
    <scope>NUCLEOTIDE SEQUENCE</scope>
    <source>
        <strain evidence="13">SIG311</strain>
    </source>
</reference>
<comment type="caution">
    <text evidence="13">The sequence shown here is derived from an EMBL/GenBank/DDBJ whole genome shotgun (WGS) entry which is preliminary data.</text>
</comment>
<dbReference type="NCBIfam" id="TIGR01882">
    <property type="entry name" value="peptidase-T"/>
    <property type="match status" value="1"/>
</dbReference>
<protein>
    <recommendedName>
        <fullName evidence="9">Peptidase T</fullName>
        <ecNumber evidence="9">3.4.11.4</ecNumber>
    </recommendedName>
</protein>
<feature type="binding site" evidence="11">
    <location>
        <position position="184"/>
    </location>
    <ligand>
        <name>Zn(2+)</name>
        <dbReference type="ChEBI" id="CHEBI:29105"/>
        <label>2</label>
    </ligand>
</feature>
<dbReference type="InterPro" id="IPR036264">
    <property type="entry name" value="Bact_exopeptidase_dim_dom"/>
</dbReference>
<evidence type="ECO:0000256" key="10">
    <source>
        <dbReference type="PIRSR" id="PIRSR037215-1"/>
    </source>
</evidence>
<sequence>MGNINVYEKVKERLIRYAKIDTQSQPYSGHWPTTEKQKDLAILLKKELLDIGVSDVYLDETNYVVYGRIPSNISDGNAKAVGFVAHMDTAPDASGTDVKPWVLENYDGKDIVLNEKEHIVMKAADYTNLENYIGQDLILTDGTTLLGGDDKASIAAIMTMAEYLCDNSDIRHGEIALAFTPDEEVGGLAKDLDLNRFGAKCAYTLDGDHLGWYENETFYASEAVFEFTGRSVHTGTAKDIMINAVDIAAEFIGMLPKKERPQNTEGREGFYHVISCNGDCEYSKVRLIIRDFDFDTFKKRELFLKECAEKIGSGYGHDRVKLTINHQYSNMKEILKDVPYMTTILEDAIKKAGITPVCEPFRGGTDGAALSFRGLPCPNLSAGYENAHGRFEYVPIQSMVKNVEILLNIVNAYANPYFSAYPER</sequence>
<dbReference type="GO" id="GO:0008237">
    <property type="term" value="F:metallopeptidase activity"/>
    <property type="evidence" value="ECO:0007669"/>
    <property type="project" value="UniProtKB-KW"/>
</dbReference>
<dbReference type="InterPro" id="IPR001261">
    <property type="entry name" value="ArgE/DapE_CS"/>
</dbReference>
<dbReference type="CDD" id="cd03892">
    <property type="entry name" value="M20_peptT"/>
    <property type="match status" value="1"/>
</dbReference>
<dbReference type="GO" id="GO:0006518">
    <property type="term" value="P:peptide metabolic process"/>
    <property type="evidence" value="ECO:0007669"/>
    <property type="project" value="InterPro"/>
</dbReference>
<dbReference type="GO" id="GO:0008270">
    <property type="term" value="F:zinc ion binding"/>
    <property type="evidence" value="ECO:0007669"/>
    <property type="project" value="InterPro"/>
</dbReference>
<evidence type="ECO:0000256" key="1">
    <source>
        <dbReference type="ARBA" id="ARBA00000870"/>
    </source>
</evidence>
<evidence type="ECO:0000256" key="6">
    <source>
        <dbReference type="ARBA" id="ARBA00022801"/>
    </source>
</evidence>
<feature type="binding site" evidence="11">
    <location>
        <position position="206"/>
    </location>
    <ligand>
        <name>Zn(2+)</name>
        <dbReference type="ChEBI" id="CHEBI:29105"/>
        <label>1</label>
    </ligand>
</feature>
<organism evidence="13 14">
    <name type="scientific">Pseudobutyrivibrio ruminis</name>
    <dbReference type="NCBI Taxonomy" id="46206"/>
    <lineage>
        <taxon>Bacteria</taxon>
        <taxon>Bacillati</taxon>
        <taxon>Bacillota</taxon>
        <taxon>Clostridia</taxon>
        <taxon>Lachnospirales</taxon>
        <taxon>Lachnospiraceae</taxon>
        <taxon>Pseudobutyrivibrio</taxon>
    </lineage>
</organism>
<dbReference type="Gene3D" id="3.30.70.360">
    <property type="match status" value="1"/>
</dbReference>
<accession>A0A927UDU2</accession>
<feature type="binding site" evidence="11">
    <location>
        <position position="149"/>
    </location>
    <ligand>
        <name>Zn(2+)</name>
        <dbReference type="ChEBI" id="CHEBI:29105"/>
        <label>1</label>
    </ligand>
</feature>
<evidence type="ECO:0000313" key="13">
    <source>
        <dbReference type="EMBL" id="MBE5920545.1"/>
    </source>
</evidence>
<dbReference type="Pfam" id="PF07687">
    <property type="entry name" value="M20_dimer"/>
    <property type="match status" value="1"/>
</dbReference>
<dbReference type="NCBIfam" id="NF009920">
    <property type="entry name" value="PRK13381.1"/>
    <property type="match status" value="1"/>
</dbReference>
<feature type="binding site" evidence="11">
    <location>
        <position position="388"/>
    </location>
    <ligand>
        <name>Zn(2+)</name>
        <dbReference type="ChEBI" id="CHEBI:29105"/>
        <label>2</label>
    </ligand>
</feature>
<comment type="cofactor">
    <cofactor evidence="11">
        <name>Zn(2+)</name>
        <dbReference type="ChEBI" id="CHEBI:29105"/>
    </cofactor>
    <text evidence="11">Binds 2 Zn(2+) ions per subunit.</text>
</comment>
<keyword evidence="6 13" id="KW-0378">Hydrolase</keyword>
<dbReference type="SUPFAM" id="SSF53187">
    <property type="entry name" value="Zn-dependent exopeptidases"/>
    <property type="match status" value="1"/>
</dbReference>
<dbReference type="PANTHER" id="PTHR42994:SF1">
    <property type="entry name" value="PEPTIDASE T"/>
    <property type="match status" value="1"/>
</dbReference>
<feature type="binding site" evidence="11">
    <location>
        <position position="149"/>
    </location>
    <ligand>
        <name>Zn(2+)</name>
        <dbReference type="ChEBI" id="CHEBI:29105"/>
        <label>2</label>
    </ligand>
</feature>
<dbReference type="SUPFAM" id="SSF55031">
    <property type="entry name" value="Bacterial exopeptidase dimerisation domain"/>
    <property type="match status" value="1"/>
</dbReference>
<comment type="similarity">
    <text evidence="2">Belongs to the peptidase M20B family.</text>
</comment>
<dbReference type="AlphaFoldDB" id="A0A927UDU2"/>
<dbReference type="InterPro" id="IPR010161">
    <property type="entry name" value="Peptidase_M20B"/>
</dbReference>
<dbReference type="PIRSF" id="PIRSF037215">
    <property type="entry name" value="Peptidase_M20B"/>
    <property type="match status" value="1"/>
</dbReference>
<dbReference type="NCBIfam" id="NF003976">
    <property type="entry name" value="PRK05469.1"/>
    <property type="match status" value="1"/>
</dbReference>
<dbReference type="PANTHER" id="PTHR42994">
    <property type="entry name" value="PEPTIDASE T"/>
    <property type="match status" value="1"/>
</dbReference>
<dbReference type="InterPro" id="IPR002933">
    <property type="entry name" value="Peptidase_M20"/>
</dbReference>
<dbReference type="EC" id="3.4.11.4" evidence="9"/>
<keyword evidence="7 11" id="KW-0862">Zinc</keyword>
<gene>
    <name evidence="13" type="primary">pepT</name>
    <name evidence="13" type="ORF">E7272_11985</name>
</gene>
<proteinExistence type="inferred from homology"/>
<evidence type="ECO:0000256" key="8">
    <source>
        <dbReference type="ARBA" id="ARBA00023049"/>
    </source>
</evidence>
<dbReference type="Proteomes" id="UP000766246">
    <property type="component" value="Unassembled WGS sequence"/>
</dbReference>
<feature type="binding site" evidence="11">
    <location>
        <position position="86"/>
    </location>
    <ligand>
        <name>Zn(2+)</name>
        <dbReference type="ChEBI" id="CHEBI:29105"/>
        <label>1</label>
    </ligand>
</feature>